<evidence type="ECO:0000313" key="1">
    <source>
        <dbReference type="EMBL" id="SVD99697.1"/>
    </source>
</evidence>
<proteinExistence type="predicted"/>
<feature type="non-terminal residue" evidence="1">
    <location>
        <position position="114"/>
    </location>
</feature>
<protein>
    <submittedName>
        <fullName evidence="1">Uncharacterized protein</fullName>
    </submittedName>
</protein>
<organism evidence="1">
    <name type="scientific">marine metagenome</name>
    <dbReference type="NCBI Taxonomy" id="408172"/>
    <lineage>
        <taxon>unclassified sequences</taxon>
        <taxon>metagenomes</taxon>
        <taxon>ecological metagenomes</taxon>
    </lineage>
</organism>
<sequence length="114" mass="12798">MLIIDIADEIYRELGSPTDLSLPAVTYWVRANVGALNNRISTSFYVDETTLEIKQYEKNDSTTEVIGIDEAAILKKMYMVHYYDGQLRKNLTTIGTDTVISVTDDGSSVTKVNR</sequence>
<reference evidence="1" key="1">
    <citation type="submission" date="2018-05" db="EMBL/GenBank/DDBJ databases">
        <authorList>
            <person name="Lanie J.A."/>
            <person name="Ng W.-L."/>
            <person name="Kazmierczak K.M."/>
            <person name="Andrzejewski T.M."/>
            <person name="Davidsen T.M."/>
            <person name="Wayne K.J."/>
            <person name="Tettelin H."/>
            <person name="Glass J.I."/>
            <person name="Rusch D."/>
            <person name="Podicherti R."/>
            <person name="Tsui H.-C.T."/>
            <person name="Winkler M.E."/>
        </authorList>
    </citation>
    <scope>NUCLEOTIDE SEQUENCE</scope>
</reference>
<name>A0A382ZW15_9ZZZZ</name>
<gene>
    <name evidence="1" type="ORF">METZ01_LOCUS452551</name>
</gene>
<dbReference type="EMBL" id="UINC01187137">
    <property type="protein sequence ID" value="SVD99697.1"/>
    <property type="molecule type" value="Genomic_DNA"/>
</dbReference>
<dbReference type="AlphaFoldDB" id="A0A382ZW15"/>
<accession>A0A382ZW15</accession>